<comment type="caution">
    <text evidence="6">The sequence shown here is derived from an EMBL/GenBank/DDBJ whole genome shotgun (WGS) entry which is preliminary data.</text>
</comment>
<keyword evidence="2 5" id="KW-0812">Transmembrane</keyword>
<dbReference type="EMBL" id="MNAD01000495">
    <property type="protein sequence ID" value="OJT12286.1"/>
    <property type="molecule type" value="Genomic_DNA"/>
</dbReference>
<evidence type="ECO:0000256" key="4">
    <source>
        <dbReference type="ARBA" id="ARBA00023136"/>
    </source>
</evidence>
<dbReference type="Proteomes" id="UP000184267">
    <property type="component" value="Unassembled WGS sequence"/>
</dbReference>
<name>A0A1M2VXL3_TRAPU</name>
<sequence length="193" mass="20704">MAAGAAVPGLFFAFAATILLIFASVSSPTWERISFLDVPAGASTTHFGVFGYTGTKAHVGWFFPSTLADTRLNGHLFHNLTFVLVLIPVAAGLSGLSVLFGLCGAAYHRAGTVFMTLLSALAFLVTLVVWVIEMVLFGVARNHFRDRGIDAKWGNANWLVLGALVALFLAFFASLCGSFGRYSYGRKRNVAAY</sequence>
<feature type="transmembrane region" description="Helical" evidence="5">
    <location>
        <begin position="113"/>
        <end position="137"/>
    </location>
</feature>
<protein>
    <recommendedName>
        <fullName evidence="8">Pali-domain-containing protein</fullName>
    </recommendedName>
</protein>
<evidence type="ECO:0000256" key="1">
    <source>
        <dbReference type="ARBA" id="ARBA00004141"/>
    </source>
</evidence>
<dbReference type="GO" id="GO:0035838">
    <property type="term" value="C:growing cell tip"/>
    <property type="evidence" value="ECO:0007669"/>
    <property type="project" value="TreeGrafter"/>
</dbReference>
<evidence type="ECO:0000313" key="7">
    <source>
        <dbReference type="Proteomes" id="UP000184267"/>
    </source>
</evidence>
<proteinExistence type="predicted"/>
<gene>
    <name evidence="6" type="ORF">TRAPUB_11153</name>
</gene>
<organism evidence="6 7">
    <name type="scientific">Trametes pubescens</name>
    <name type="common">White-rot fungus</name>
    <dbReference type="NCBI Taxonomy" id="154538"/>
    <lineage>
        <taxon>Eukaryota</taxon>
        <taxon>Fungi</taxon>
        <taxon>Dikarya</taxon>
        <taxon>Basidiomycota</taxon>
        <taxon>Agaricomycotina</taxon>
        <taxon>Agaricomycetes</taxon>
        <taxon>Polyporales</taxon>
        <taxon>Polyporaceae</taxon>
        <taxon>Trametes</taxon>
    </lineage>
</organism>
<dbReference type="InterPro" id="IPR009571">
    <property type="entry name" value="SUR7/Rim9-like_fungi"/>
</dbReference>
<feature type="transmembrane region" description="Helical" evidence="5">
    <location>
        <begin position="158"/>
        <end position="180"/>
    </location>
</feature>
<evidence type="ECO:0000256" key="5">
    <source>
        <dbReference type="SAM" id="Phobius"/>
    </source>
</evidence>
<accession>A0A1M2VXL3</accession>
<dbReference type="PANTHER" id="PTHR28013:SF3">
    <property type="entry name" value="PROTEIN DCV1-RELATED"/>
    <property type="match status" value="1"/>
</dbReference>
<keyword evidence="4 5" id="KW-0472">Membrane</keyword>
<keyword evidence="7" id="KW-1185">Reference proteome</keyword>
<dbReference type="AlphaFoldDB" id="A0A1M2VXL3"/>
<feature type="transmembrane region" description="Helical" evidence="5">
    <location>
        <begin position="80"/>
        <end position="107"/>
    </location>
</feature>
<keyword evidence="3 5" id="KW-1133">Transmembrane helix</keyword>
<comment type="subcellular location">
    <subcellularLocation>
        <location evidence="1">Membrane</location>
        <topology evidence="1">Multi-pass membrane protein</topology>
    </subcellularLocation>
</comment>
<evidence type="ECO:0000256" key="3">
    <source>
        <dbReference type="ARBA" id="ARBA00022989"/>
    </source>
</evidence>
<dbReference type="InterPro" id="IPR051380">
    <property type="entry name" value="pH-response_reg_palI/RIM9"/>
</dbReference>
<dbReference type="GO" id="GO:0032153">
    <property type="term" value="C:cell division site"/>
    <property type="evidence" value="ECO:0007669"/>
    <property type="project" value="TreeGrafter"/>
</dbReference>
<dbReference type="PANTHER" id="PTHR28013">
    <property type="entry name" value="PROTEIN DCV1-RELATED"/>
    <property type="match status" value="1"/>
</dbReference>
<evidence type="ECO:0000313" key="6">
    <source>
        <dbReference type="EMBL" id="OJT12286.1"/>
    </source>
</evidence>
<feature type="transmembrane region" description="Helical" evidence="5">
    <location>
        <begin position="6"/>
        <end position="25"/>
    </location>
</feature>
<dbReference type="GO" id="GO:0005886">
    <property type="term" value="C:plasma membrane"/>
    <property type="evidence" value="ECO:0007669"/>
    <property type="project" value="InterPro"/>
</dbReference>
<dbReference type="OMA" id="CGAAYHR"/>
<evidence type="ECO:0000256" key="2">
    <source>
        <dbReference type="ARBA" id="ARBA00022692"/>
    </source>
</evidence>
<dbReference type="OrthoDB" id="2354757at2759"/>
<dbReference type="Pfam" id="PF06687">
    <property type="entry name" value="SUR7"/>
    <property type="match status" value="1"/>
</dbReference>
<evidence type="ECO:0008006" key="8">
    <source>
        <dbReference type="Google" id="ProtNLM"/>
    </source>
</evidence>
<reference evidence="6 7" key="1">
    <citation type="submission" date="2016-10" db="EMBL/GenBank/DDBJ databases">
        <title>Genome sequence of the basidiomycete white-rot fungus Trametes pubescens.</title>
        <authorList>
            <person name="Makela M.R."/>
            <person name="Granchi Z."/>
            <person name="Peng M."/>
            <person name="De Vries R.P."/>
            <person name="Grigoriev I."/>
            <person name="Riley R."/>
            <person name="Hilden K."/>
        </authorList>
    </citation>
    <scope>NUCLEOTIDE SEQUENCE [LARGE SCALE GENOMIC DNA]</scope>
    <source>
        <strain evidence="6 7">FBCC735</strain>
    </source>
</reference>